<dbReference type="VEuPathDB" id="FungiDB:BO71DRAFT_470398"/>
<dbReference type="EMBL" id="KZ826168">
    <property type="protein sequence ID" value="PYH87797.1"/>
    <property type="molecule type" value="Genomic_DNA"/>
</dbReference>
<dbReference type="Pfam" id="PF00067">
    <property type="entry name" value="p450"/>
    <property type="match status" value="2"/>
</dbReference>
<evidence type="ECO:0000256" key="2">
    <source>
        <dbReference type="ARBA" id="ARBA00010617"/>
    </source>
</evidence>
<sequence length="572" mass="64918">MLDPSTLSILLCLLIPAVYAFSRWLLPKPIPGVAYNPAATQSIWGDALDMLAEVQQTGEFRVWCARQVQKMINAPLCQVFVRPFAKPWVLLADFREARDILMRRREFDKGTLIIDSMACLGEFHGRFRTGPGFKAHRQLIQDLMTASFLHSHAGPAIHAKGRDLLRLLGRKMHLAKGRPFEVHKDVEYVALDVMLEFSFGKKNWTKTTVGPQIELLEGLRMEEDGDAAAGLDEPVRFPESPIDESLRAVYEAPKVIERAVVAWSPRLSLWWWKKQRWYREVFAQKDRLMRDQIQRAVANYKAGSVESALEHMMVREAARAEKLGRQPDLQSHVLVDEIFGNVIAGHHTTSGAVLWVFKYLTDWPAVQAKLRAALHATQPDALREGRWPTFEELRRARLPYLDAVLEEVLRLNAVTVTRQALCDTEILGRPIPKGTEVFLVSNGPGFLAPPMPVDETKRTETSRAAKLRDTWDEEDRGMTDFEPERWLRKGEDGQEVEFDGAAGPQLVFGLGPRACWGRRLAMLEMRVLTALVLWRFELLAAPEKLSSYRGVEGIARVPQMCYLRLRDAPAAA</sequence>
<gene>
    <name evidence="9" type="ORF">BO71DRAFT_470398</name>
</gene>
<dbReference type="SUPFAM" id="SSF48264">
    <property type="entry name" value="Cytochrome P450"/>
    <property type="match status" value="2"/>
</dbReference>
<dbReference type="InterPro" id="IPR002403">
    <property type="entry name" value="Cyt_P450_E_grp-IV"/>
</dbReference>
<feature type="binding site" description="axial binding residue" evidence="7">
    <location>
        <position position="515"/>
    </location>
    <ligand>
        <name>heme</name>
        <dbReference type="ChEBI" id="CHEBI:30413"/>
    </ligand>
    <ligandPart>
        <name>Fe</name>
        <dbReference type="ChEBI" id="CHEBI:18248"/>
    </ligandPart>
</feature>
<keyword evidence="4" id="KW-0560">Oxidoreductase</keyword>
<dbReference type="PRINTS" id="PR00385">
    <property type="entry name" value="P450"/>
</dbReference>
<evidence type="ECO:0000256" key="3">
    <source>
        <dbReference type="ARBA" id="ARBA00022723"/>
    </source>
</evidence>
<dbReference type="OrthoDB" id="1470350at2759"/>
<dbReference type="InterPro" id="IPR036396">
    <property type="entry name" value="Cyt_P450_sf"/>
</dbReference>
<evidence type="ECO:0000256" key="6">
    <source>
        <dbReference type="ARBA" id="ARBA00023033"/>
    </source>
</evidence>
<keyword evidence="5 7" id="KW-0408">Iron</keyword>
<accession>A0A319CZL9</accession>
<dbReference type="PANTHER" id="PTHR24305">
    <property type="entry name" value="CYTOCHROME P450"/>
    <property type="match status" value="1"/>
</dbReference>
<dbReference type="Proteomes" id="UP000247810">
    <property type="component" value="Unassembled WGS sequence"/>
</dbReference>
<dbReference type="STRING" id="1448320.A0A319CZL9"/>
<evidence type="ECO:0000256" key="4">
    <source>
        <dbReference type="ARBA" id="ARBA00023002"/>
    </source>
</evidence>
<comment type="cofactor">
    <cofactor evidence="1 7">
        <name>heme</name>
        <dbReference type="ChEBI" id="CHEBI:30413"/>
    </cofactor>
</comment>
<keyword evidence="8" id="KW-0732">Signal</keyword>
<keyword evidence="6" id="KW-0503">Monooxygenase</keyword>
<evidence type="ECO:0000256" key="7">
    <source>
        <dbReference type="PIRSR" id="PIRSR602403-1"/>
    </source>
</evidence>
<dbReference type="GO" id="GO:0004497">
    <property type="term" value="F:monooxygenase activity"/>
    <property type="evidence" value="ECO:0007669"/>
    <property type="project" value="UniProtKB-KW"/>
</dbReference>
<evidence type="ECO:0000313" key="10">
    <source>
        <dbReference type="Proteomes" id="UP000247810"/>
    </source>
</evidence>
<dbReference type="AlphaFoldDB" id="A0A319CZL9"/>
<dbReference type="PANTHER" id="PTHR24305:SF232">
    <property type="entry name" value="P450, PUTATIVE (EUROFUNG)-RELATED"/>
    <property type="match status" value="1"/>
</dbReference>
<organism evidence="9 10">
    <name type="scientific">Aspergillus ellipticus CBS 707.79</name>
    <dbReference type="NCBI Taxonomy" id="1448320"/>
    <lineage>
        <taxon>Eukaryota</taxon>
        <taxon>Fungi</taxon>
        <taxon>Dikarya</taxon>
        <taxon>Ascomycota</taxon>
        <taxon>Pezizomycotina</taxon>
        <taxon>Eurotiomycetes</taxon>
        <taxon>Eurotiomycetidae</taxon>
        <taxon>Eurotiales</taxon>
        <taxon>Aspergillaceae</taxon>
        <taxon>Aspergillus</taxon>
        <taxon>Aspergillus subgen. Circumdati</taxon>
    </lineage>
</organism>
<dbReference type="GO" id="GO:0020037">
    <property type="term" value="F:heme binding"/>
    <property type="evidence" value="ECO:0007669"/>
    <property type="project" value="InterPro"/>
</dbReference>
<evidence type="ECO:0000256" key="8">
    <source>
        <dbReference type="SAM" id="SignalP"/>
    </source>
</evidence>
<comment type="similarity">
    <text evidence="2">Belongs to the cytochrome P450 family.</text>
</comment>
<evidence type="ECO:0000256" key="5">
    <source>
        <dbReference type="ARBA" id="ARBA00023004"/>
    </source>
</evidence>
<evidence type="ECO:0000256" key="1">
    <source>
        <dbReference type="ARBA" id="ARBA00001971"/>
    </source>
</evidence>
<dbReference type="Gene3D" id="1.10.630.10">
    <property type="entry name" value="Cytochrome P450"/>
    <property type="match status" value="1"/>
</dbReference>
<dbReference type="InterPro" id="IPR050121">
    <property type="entry name" value="Cytochrome_P450_monoxygenase"/>
</dbReference>
<dbReference type="GO" id="GO:0016705">
    <property type="term" value="F:oxidoreductase activity, acting on paired donors, with incorporation or reduction of molecular oxygen"/>
    <property type="evidence" value="ECO:0007669"/>
    <property type="project" value="InterPro"/>
</dbReference>
<feature type="chain" id="PRO_5016256420" evidence="8">
    <location>
        <begin position="21"/>
        <end position="572"/>
    </location>
</feature>
<feature type="signal peptide" evidence="8">
    <location>
        <begin position="1"/>
        <end position="20"/>
    </location>
</feature>
<dbReference type="InterPro" id="IPR001128">
    <property type="entry name" value="Cyt_P450"/>
</dbReference>
<name>A0A319CZL9_9EURO</name>
<reference evidence="9 10" key="1">
    <citation type="submission" date="2018-02" db="EMBL/GenBank/DDBJ databases">
        <title>The genomes of Aspergillus section Nigri reveals drivers in fungal speciation.</title>
        <authorList>
            <consortium name="DOE Joint Genome Institute"/>
            <person name="Vesth T.C."/>
            <person name="Nybo J."/>
            <person name="Theobald S."/>
            <person name="Brandl J."/>
            <person name="Frisvad J.C."/>
            <person name="Nielsen K.F."/>
            <person name="Lyhne E.K."/>
            <person name="Kogle M.E."/>
            <person name="Kuo A."/>
            <person name="Riley R."/>
            <person name="Clum A."/>
            <person name="Nolan M."/>
            <person name="Lipzen A."/>
            <person name="Salamov A."/>
            <person name="Henrissat B."/>
            <person name="Wiebenga A."/>
            <person name="De vries R.P."/>
            <person name="Grigoriev I.V."/>
            <person name="Mortensen U.H."/>
            <person name="Andersen M.R."/>
            <person name="Baker S.E."/>
        </authorList>
    </citation>
    <scope>NUCLEOTIDE SEQUENCE [LARGE SCALE GENOMIC DNA]</scope>
    <source>
        <strain evidence="9 10">CBS 707.79</strain>
    </source>
</reference>
<dbReference type="GO" id="GO:0005506">
    <property type="term" value="F:iron ion binding"/>
    <property type="evidence" value="ECO:0007669"/>
    <property type="project" value="InterPro"/>
</dbReference>
<proteinExistence type="inferred from homology"/>
<keyword evidence="7" id="KW-0349">Heme</keyword>
<keyword evidence="10" id="KW-1185">Reference proteome</keyword>
<keyword evidence="3 7" id="KW-0479">Metal-binding</keyword>
<dbReference type="PRINTS" id="PR00465">
    <property type="entry name" value="EP450IV"/>
</dbReference>
<protein>
    <submittedName>
        <fullName evidence="9">Cytochrome P450</fullName>
    </submittedName>
</protein>
<evidence type="ECO:0000313" key="9">
    <source>
        <dbReference type="EMBL" id="PYH87797.1"/>
    </source>
</evidence>